<comment type="subcellular location">
    <subcellularLocation>
        <location evidence="1">Nucleus</location>
    </subcellularLocation>
</comment>
<dbReference type="GO" id="GO:0001006">
    <property type="term" value="F:RNA polymerase III type 3 promoter sequence-specific DNA binding"/>
    <property type="evidence" value="ECO:0007669"/>
    <property type="project" value="TreeGrafter"/>
</dbReference>
<evidence type="ECO:0000256" key="4">
    <source>
        <dbReference type="ARBA" id="ARBA00023125"/>
    </source>
</evidence>
<keyword evidence="7" id="KW-1185">Reference proteome</keyword>
<dbReference type="Proteomes" id="UP000515121">
    <property type="component" value="Unplaced"/>
</dbReference>
<keyword evidence="3" id="KW-0805">Transcription regulation</keyword>
<evidence type="ECO:0000313" key="8">
    <source>
        <dbReference type="RefSeq" id="XP_022775658.1"/>
    </source>
</evidence>
<comment type="similarity">
    <text evidence="2">Belongs to the SNAPC3/SRD2 family.</text>
</comment>
<protein>
    <submittedName>
        <fullName evidence="8">snRNA-activating protein complex subunit-like isoform X2</fullName>
    </submittedName>
</protein>
<dbReference type="GeneID" id="111317490"/>
<accession>A0A6P6BEW3</accession>
<dbReference type="AlphaFoldDB" id="A0A6P6BEW3"/>
<evidence type="ECO:0000256" key="1">
    <source>
        <dbReference type="ARBA" id="ARBA00004123"/>
    </source>
</evidence>
<sequence>MKSLWSQNLSGKVKSWDVKEHIAVLYPDVVVCVEVYHNIRKWSKIQEFLVLGHQTLSEPKNKMYCLTDQLMLKAGLHDPSGYFLIEVRNPVHLLHSCGETFLLL</sequence>
<proteinExistence type="inferred from homology"/>
<gene>
    <name evidence="8" type="primary">LOC111317490</name>
</gene>
<dbReference type="GO" id="GO:0003681">
    <property type="term" value="F:bent DNA binding"/>
    <property type="evidence" value="ECO:0007669"/>
    <property type="project" value="TreeGrafter"/>
</dbReference>
<dbReference type="GO" id="GO:0000978">
    <property type="term" value="F:RNA polymerase II cis-regulatory region sequence-specific DNA binding"/>
    <property type="evidence" value="ECO:0007669"/>
    <property type="project" value="TreeGrafter"/>
</dbReference>
<name>A0A6P6BEW3_DURZI</name>
<dbReference type="GO" id="GO:0005634">
    <property type="term" value="C:nucleus"/>
    <property type="evidence" value="ECO:0007669"/>
    <property type="project" value="UniProtKB-SubCell"/>
</dbReference>
<dbReference type="PANTHER" id="PTHR13421:SF16">
    <property type="entry name" value="SNRNA-ACTIVATING PROTEIN COMPLEX SUBUNIT 3"/>
    <property type="match status" value="1"/>
</dbReference>
<reference evidence="8" key="1">
    <citation type="submission" date="2025-08" db="UniProtKB">
        <authorList>
            <consortium name="RefSeq"/>
        </authorList>
    </citation>
    <scope>IDENTIFICATION</scope>
    <source>
        <tissue evidence="8">Fruit stalk</tissue>
    </source>
</reference>
<dbReference type="InterPro" id="IPR022042">
    <property type="entry name" value="snRNA-activating_su3"/>
</dbReference>
<evidence type="ECO:0000256" key="3">
    <source>
        <dbReference type="ARBA" id="ARBA00023015"/>
    </source>
</evidence>
<dbReference type="GO" id="GO:0019185">
    <property type="term" value="C:snRNA-activating protein complex"/>
    <property type="evidence" value="ECO:0007669"/>
    <property type="project" value="TreeGrafter"/>
</dbReference>
<dbReference type="GO" id="GO:0042796">
    <property type="term" value="P:snRNA transcription by RNA polymerase III"/>
    <property type="evidence" value="ECO:0007669"/>
    <property type="project" value="TreeGrafter"/>
</dbReference>
<evidence type="ECO:0000256" key="5">
    <source>
        <dbReference type="ARBA" id="ARBA00023163"/>
    </source>
</evidence>
<keyword evidence="6" id="KW-0539">Nucleus</keyword>
<dbReference type="GO" id="GO:0042795">
    <property type="term" value="P:snRNA transcription by RNA polymerase II"/>
    <property type="evidence" value="ECO:0007669"/>
    <property type="project" value="TreeGrafter"/>
</dbReference>
<dbReference type="RefSeq" id="XP_022775658.1">
    <property type="nucleotide sequence ID" value="XM_022919923.1"/>
</dbReference>
<keyword evidence="5" id="KW-0804">Transcription</keyword>
<dbReference type="GO" id="GO:0001046">
    <property type="term" value="F:core promoter sequence-specific DNA binding"/>
    <property type="evidence" value="ECO:0007669"/>
    <property type="project" value="TreeGrafter"/>
</dbReference>
<evidence type="ECO:0000313" key="7">
    <source>
        <dbReference type="Proteomes" id="UP000515121"/>
    </source>
</evidence>
<dbReference type="PANTHER" id="PTHR13421">
    <property type="entry name" value="SNRNA-ACTIVATING PROTEIN COMPLEX SUBUNIT 3"/>
    <property type="match status" value="1"/>
</dbReference>
<evidence type="ECO:0000256" key="6">
    <source>
        <dbReference type="ARBA" id="ARBA00023242"/>
    </source>
</evidence>
<keyword evidence="4" id="KW-0238">DNA-binding</keyword>
<organism evidence="7 8">
    <name type="scientific">Durio zibethinus</name>
    <name type="common">Durian</name>
    <dbReference type="NCBI Taxonomy" id="66656"/>
    <lineage>
        <taxon>Eukaryota</taxon>
        <taxon>Viridiplantae</taxon>
        <taxon>Streptophyta</taxon>
        <taxon>Embryophyta</taxon>
        <taxon>Tracheophyta</taxon>
        <taxon>Spermatophyta</taxon>
        <taxon>Magnoliopsida</taxon>
        <taxon>eudicotyledons</taxon>
        <taxon>Gunneridae</taxon>
        <taxon>Pentapetalae</taxon>
        <taxon>rosids</taxon>
        <taxon>malvids</taxon>
        <taxon>Malvales</taxon>
        <taxon>Malvaceae</taxon>
        <taxon>Helicteroideae</taxon>
        <taxon>Durio</taxon>
    </lineage>
</organism>
<evidence type="ECO:0000256" key="2">
    <source>
        <dbReference type="ARBA" id="ARBA00010410"/>
    </source>
</evidence>